<feature type="region of interest" description="Disordered" evidence="1">
    <location>
        <begin position="56"/>
        <end position="75"/>
    </location>
</feature>
<evidence type="ECO:0000313" key="3">
    <source>
        <dbReference type="Proteomes" id="UP000646827"/>
    </source>
</evidence>
<dbReference type="AlphaFoldDB" id="A0A8H7RU44"/>
<sequence length="75" mass="8600">MTAPVRYQYLISRSGDILFSFTVGTLAYFSNERDNPRAQNGKSLLELISRRSERIVERRDHRKHTTTSAVAGENN</sequence>
<reference evidence="2 3" key="1">
    <citation type="submission" date="2020-12" db="EMBL/GenBank/DDBJ databases">
        <title>Metabolic potential, ecology and presence of endohyphal bacteria is reflected in genomic diversity of Mucoromycotina.</title>
        <authorList>
            <person name="Muszewska A."/>
            <person name="Okrasinska A."/>
            <person name="Steczkiewicz K."/>
            <person name="Drgas O."/>
            <person name="Orlowska M."/>
            <person name="Perlinska-Lenart U."/>
            <person name="Aleksandrzak-Piekarczyk T."/>
            <person name="Szatraj K."/>
            <person name="Zielenkiewicz U."/>
            <person name="Pilsyk S."/>
            <person name="Malc E."/>
            <person name="Mieczkowski P."/>
            <person name="Kruszewska J.S."/>
            <person name="Biernat P."/>
            <person name="Pawlowska J."/>
        </authorList>
    </citation>
    <scope>NUCLEOTIDE SEQUENCE [LARGE SCALE GENOMIC DNA]</scope>
    <source>
        <strain evidence="2 3">CBS 142.35</strain>
    </source>
</reference>
<name>A0A8H7RU44_9FUNG</name>
<protein>
    <submittedName>
        <fullName evidence="2">Uncharacterized protein</fullName>
    </submittedName>
</protein>
<organism evidence="2 3">
    <name type="scientific">Circinella minor</name>
    <dbReference type="NCBI Taxonomy" id="1195481"/>
    <lineage>
        <taxon>Eukaryota</taxon>
        <taxon>Fungi</taxon>
        <taxon>Fungi incertae sedis</taxon>
        <taxon>Mucoromycota</taxon>
        <taxon>Mucoromycotina</taxon>
        <taxon>Mucoromycetes</taxon>
        <taxon>Mucorales</taxon>
        <taxon>Lichtheimiaceae</taxon>
        <taxon>Circinella</taxon>
    </lineage>
</organism>
<feature type="compositionally biased region" description="Polar residues" evidence="1">
    <location>
        <begin position="66"/>
        <end position="75"/>
    </location>
</feature>
<proteinExistence type="predicted"/>
<dbReference type="GO" id="GO:0009306">
    <property type="term" value="P:protein secretion"/>
    <property type="evidence" value="ECO:0007669"/>
    <property type="project" value="InterPro"/>
</dbReference>
<comment type="caution">
    <text evidence="2">The sequence shown here is derived from an EMBL/GenBank/DDBJ whole genome shotgun (WGS) entry which is preliminary data.</text>
</comment>
<evidence type="ECO:0000256" key="1">
    <source>
        <dbReference type="SAM" id="MobiDB-lite"/>
    </source>
</evidence>
<gene>
    <name evidence="2" type="ORF">INT45_013831</name>
</gene>
<dbReference type="PANTHER" id="PTHR28011:SF1">
    <property type="entry name" value="NON-CLASSICAL EXPORT PROTEIN 1"/>
    <property type="match status" value="1"/>
</dbReference>
<keyword evidence="3" id="KW-1185">Reference proteome</keyword>
<dbReference type="Pfam" id="PF11654">
    <property type="entry name" value="NCE101"/>
    <property type="match status" value="1"/>
</dbReference>
<evidence type="ECO:0000313" key="2">
    <source>
        <dbReference type="EMBL" id="KAG2216720.1"/>
    </source>
</evidence>
<dbReference type="PANTHER" id="PTHR28011">
    <property type="entry name" value="NON-CLASSICAL EXPORT PROTEIN 1"/>
    <property type="match status" value="1"/>
</dbReference>
<dbReference type="InterPro" id="IPR024242">
    <property type="entry name" value="NCE101"/>
</dbReference>
<accession>A0A8H7RU44</accession>
<dbReference type="EMBL" id="JAEPRB010000367">
    <property type="protein sequence ID" value="KAG2216720.1"/>
    <property type="molecule type" value="Genomic_DNA"/>
</dbReference>
<dbReference type="OrthoDB" id="2155101at2759"/>
<dbReference type="Proteomes" id="UP000646827">
    <property type="component" value="Unassembled WGS sequence"/>
</dbReference>